<protein>
    <submittedName>
        <fullName evidence="1">Uncharacterized protein</fullName>
    </submittedName>
</protein>
<proteinExistence type="predicted"/>
<comment type="caution">
    <text evidence="1">The sequence shown here is derived from an EMBL/GenBank/DDBJ whole genome shotgun (WGS) entry which is preliminary data.</text>
</comment>
<sequence>MAPSSPTKKSSTKPLLTTRQSSTLHYQTFPTAPPKSRGKRQPSSSSNDDRPSSQRSGSRSSSHHESPLPKSQLAILAVIALAEQTALNSISPYLPDMASTFPEVKMNQVGLYVGLIASSFALAQFATNFFWGWLSDRIGRKPVVLTGTLLTAACFVAFGFCRTLWQAVLVQVLMGLVNGNQGVISTCLGEITDRSNQSRAFTYLPVVYGIGGITGPVVGGVLVFKTVPWSGKENPYPYLAPNLLSAAILLVDMVLTMIFLEESLDQAKSLPPLGKRIGNLFTWLWQFTSSTRPSYMRRAKKTYEAQHHHRHHHNAASNAATTEEAEADAESDGESTSSASSSSSGESNGFFAHNDTHLSTKAVFNRDTILLLATFLIFQLANISYNSLYPIFAQAAPPTGRALSPEEIGLSLGFAGLVTIVFQVGVFGRLRERVGNKVAYRAGLAGFVVAFLLMPFVGYKDGGNGLTGDGSGAQTQMGKVWLWVGLGVTLIVKTVSAVGCLTSALLLITNSAPNHAVLGTLNGLAQTLSAAGRAVGPFISGSLFSAATRIHPKGEALPFGIFGGIAALGFLLSFGIRGEGLEAEGWGESSGEESEEEEDEV</sequence>
<dbReference type="Proteomes" id="UP001320706">
    <property type="component" value="Unassembled WGS sequence"/>
</dbReference>
<organism evidence="1 2">
    <name type="scientific">Zalaria obscura</name>
    <dbReference type="NCBI Taxonomy" id="2024903"/>
    <lineage>
        <taxon>Eukaryota</taxon>
        <taxon>Fungi</taxon>
        <taxon>Dikarya</taxon>
        <taxon>Ascomycota</taxon>
        <taxon>Pezizomycotina</taxon>
        <taxon>Dothideomycetes</taxon>
        <taxon>Dothideomycetidae</taxon>
        <taxon>Dothideales</taxon>
        <taxon>Zalariaceae</taxon>
        <taxon>Zalaria</taxon>
    </lineage>
</organism>
<reference evidence="1" key="1">
    <citation type="submission" date="2024-02" db="EMBL/GenBank/DDBJ databases">
        <title>Metagenome Assembled Genome of Zalaria obscura JY119.</title>
        <authorList>
            <person name="Vighnesh L."/>
            <person name="Jagadeeshwari U."/>
            <person name="Venkata Ramana C."/>
            <person name="Sasikala C."/>
        </authorList>
    </citation>
    <scope>NUCLEOTIDE SEQUENCE</scope>
    <source>
        <strain evidence="1">JY119</strain>
    </source>
</reference>
<gene>
    <name evidence="1" type="ORF">M8818_003459</name>
</gene>
<name>A0ACC3SHC4_9PEZI</name>
<accession>A0ACC3SHC4</accession>
<dbReference type="EMBL" id="JAMKPW020000015">
    <property type="protein sequence ID" value="KAK8210292.1"/>
    <property type="molecule type" value="Genomic_DNA"/>
</dbReference>
<keyword evidence="2" id="KW-1185">Reference proteome</keyword>
<evidence type="ECO:0000313" key="2">
    <source>
        <dbReference type="Proteomes" id="UP001320706"/>
    </source>
</evidence>
<evidence type="ECO:0000313" key="1">
    <source>
        <dbReference type="EMBL" id="KAK8210292.1"/>
    </source>
</evidence>